<dbReference type="GO" id="GO:0006241">
    <property type="term" value="P:CTP biosynthetic process"/>
    <property type="evidence" value="ECO:0007669"/>
    <property type="project" value="InterPro"/>
</dbReference>
<keyword evidence="11" id="KW-0808">Transferase</keyword>
<dbReference type="GeneID" id="103183725"/>
<dbReference type="CDD" id="cd04418">
    <property type="entry name" value="NDPk5"/>
    <property type="match status" value="1"/>
</dbReference>
<dbReference type="Ensembl" id="ENSCMIT00000013869.1">
    <property type="protein sequence ID" value="ENSCMIP00000013572.1"/>
    <property type="gene ID" value="ENSCMIG00000006793.1"/>
</dbReference>
<dbReference type="KEGG" id="cmk:103183725"/>
<dbReference type="Proteomes" id="UP000314986">
    <property type="component" value="Unassembled WGS sequence"/>
</dbReference>
<evidence type="ECO:0000313" key="11">
    <source>
        <dbReference type="EMBL" id="AFP05432.1"/>
    </source>
</evidence>
<comment type="similarity">
    <text evidence="2 8 9">Belongs to the NDK family.</text>
</comment>
<keyword evidence="4" id="KW-0378">Hydrolase</keyword>
<dbReference type="PRINTS" id="PR01243">
    <property type="entry name" value="NUCDPKINASE"/>
</dbReference>
<keyword evidence="13" id="KW-1185">Reference proteome</keyword>
<protein>
    <recommendedName>
        <fullName evidence="6">Nucleoside diphosphate kinase homolog 5</fullName>
    </recommendedName>
    <alternativeName>
        <fullName evidence="7">3'-5' exonuclease NME5</fullName>
    </alternativeName>
</protein>
<evidence type="ECO:0000256" key="5">
    <source>
        <dbReference type="ARBA" id="ARBA00023273"/>
    </source>
</evidence>
<dbReference type="SUPFAM" id="SSF54919">
    <property type="entry name" value="Nucleoside diphosphate kinase, NDK"/>
    <property type="match status" value="1"/>
</dbReference>
<evidence type="ECO:0000313" key="12">
    <source>
        <dbReference type="Ensembl" id="ENSCMIP00000013572.1"/>
    </source>
</evidence>
<dbReference type="GO" id="GO:0004550">
    <property type="term" value="F:nucleoside diphosphate kinase activity"/>
    <property type="evidence" value="ECO:0007669"/>
    <property type="project" value="InterPro"/>
</dbReference>
<evidence type="ECO:0000256" key="4">
    <source>
        <dbReference type="ARBA" id="ARBA00022801"/>
    </source>
</evidence>
<dbReference type="PANTHER" id="PTHR46161">
    <property type="entry name" value="NUCLEOSIDE DIPHOSPHATE KINASE"/>
    <property type="match status" value="1"/>
</dbReference>
<dbReference type="GO" id="GO:0003341">
    <property type="term" value="P:cilium movement"/>
    <property type="evidence" value="ECO:0007669"/>
    <property type="project" value="TreeGrafter"/>
</dbReference>
<dbReference type="GeneTree" id="ENSGT00940000159595"/>
<dbReference type="GO" id="GO:0006183">
    <property type="term" value="P:GTP biosynthetic process"/>
    <property type="evidence" value="ECO:0007669"/>
    <property type="project" value="InterPro"/>
</dbReference>
<evidence type="ECO:0000313" key="13">
    <source>
        <dbReference type="Proteomes" id="UP000314986"/>
    </source>
</evidence>
<accession>V9L239</accession>
<reference evidence="13" key="1">
    <citation type="journal article" date="2006" name="Science">
        <title>Ancient noncoding elements conserved in the human genome.</title>
        <authorList>
            <person name="Venkatesh B."/>
            <person name="Kirkness E.F."/>
            <person name="Loh Y.H."/>
            <person name="Halpern A.L."/>
            <person name="Lee A.P."/>
            <person name="Johnson J."/>
            <person name="Dandona N."/>
            <person name="Viswanathan L.D."/>
            <person name="Tay A."/>
            <person name="Venter J.C."/>
            <person name="Strausberg R.L."/>
            <person name="Brenner S."/>
        </authorList>
    </citation>
    <scope>NUCLEOTIDE SEQUENCE [LARGE SCALE GENOMIC DNA]</scope>
</reference>
<dbReference type="InterPro" id="IPR034907">
    <property type="entry name" value="NDK-like_dom"/>
</dbReference>
<dbReference type="CDD" id="cd22970">
    <property type="entry name" value="DD_NDKH5-like"/>
    <property type="match status" value="1"/>
</dbReference>
<dbReference type="FunFam" id="1.20.890.10:FF:000008">
    <property type="entry name" value="Nucleoside diphosphate kinase homolog 5"/>
    <property type="match status" value="1"/>
</dbReference>
<dbReference type="EMBL" id="JW872914">
    <property type="protein sequence ID" value="AFP05432.1"/>
    <property type="molecule type" value="mRNA"/>
</dbReference>
<dbReference type="GO" id="GO:0006228">
    <property type="term" value="P:UTP biosynthetic process"/>
    <property type="evidence" value="ECO:0007669"/>
    <property type="project" value="InterPro"/>
</dbReference>
<proteinExistence type="evidence at transcript level"/>
<keyword evidence="3" id="KW-0217">Developmental protein</keyword>
<evidence type="ECO:0000259" key="10">
    <source>
        <dbReference type="SMART" id="SM00562"/>
    </source>
</evidence>
<comment type="subcellular location">
    <subcellularLocation>
        <location evidence="1">Cell projection</location>
        <location evidence="1">Cilium</location>
    </subcellularLocation>
</comment>
<evidence type="ECO:0000256" key="6">
    <source>
        <dbReference type="ARBA" id="ARBA00072632"/>
    </source>
</evidence>
<dbReference type="STRING" id="7868.ENSCMIP00000013572"/>
<keyword evidence="11" id="KW-0418">Kinase</keyword>
<dbReference type="Gene3D" id="3.30.70.141">
    <property type="entry name" value="Nucleoside diphosphate kinase-like domain"/>
    <property type="match status" value="1"/>
</dbReference>
<evidence type="ECO:0000256" key="7">
    <source>
        <dbReference type="ARBA" id="ARBA00080200"/>
    </source>
</evidence>
<dbReference type="PROSITE" id="PS51374">
    <property type="entry name" value="NDPK_LIKE"/>
    <property type="match status" value="1"/>
</dbReference>
<dbReference type="GO" id="GO:0005929">
    <property type="term" value="C:cilium"/>
    <property type="evidence" value="ECO:0007669"/>
    <property type="project" value="UniProtKB-SubCell"/>
</dbReference>
<feature type="domain" description="Nucleoside diphosphate kinase-like" evidence="10">
    <location>
        <begin position="12"/>
        <end position="150"/>
    </location>
</feature>
<reference evidence="13" key="2">
    <citation type="journal article" date="2007" name="PLoS Biol.">
        <title>Survey sequencing and comparative analysis of the elephant shark (Callorhinchus milii) genome.</title>
        <authorList>
            <person name="Venkatesh B."/>
            <person name="Kirkness E.F."/>
            <person name="Loh Y.H."/>
            <person name="Halpern A.L."/>
            <person name="Lee A.P."/>
            <person name="Johnson J."/>
            <person name="Dandona N."/>
            <person name="Viswanathan L.D."/>
            <person name="Tay A."/>
            <person name="Venter J.C."/>
            <person name="Strausberg R.L."/>
            <person name="Brenner S."/>
        </authorList>
    </citation>
    <scope>NUCLEOTIDE SEQUENCE [LARGE SCALE GENOMIC DNA]</scope>
</reference>
<reference evidence="11 13" key="3">
    <citation type="journal article" date="2014" name="Nature">
        <title>Elephant shark genome provides unique insights into gnathostome evolution.</title>
        <authorList>
            <consortium name="International Elephant Shark Genome Sequencing Consortium"/>
            <person name="Venkatesh B."/>
            <person name="Lee A.P."/>
            <person name="Ravi V."/>
            <person name="Maurya A.K."/>
            <person name="Lian M.M."/>
            <person name="Swann J.B."/>
            <person name="Ohta Y."/>
            <person name="Flajnik M.F."/>
            <person name="Sutoh Y."/>
            <person name="Kasahara M."/>
            <person name="Hoon S."/>
            <person name="Gangu V."/>
            <person name="Roy S.W."/>
            <person name="Irimia M."/>
            <person name="Korzh V."/>
            <person name="Kondrychyn I."/>
            <person name="Lim Z.W."/>
            <person name="Tay B.H."/>
            <person name="Tohari S."/>
            <person name="Kong K.W."/>
            <person name="Ho S."/>
            <person name="Lorente-Galdos B."/>
            <person name="Quilez J."/>
            <person name="Marques-Bonet T."/>
            <person name="Raney B.J."/>
            <person name="Ingham P.W."/>
            <person name="Tay A."/>
            <person name="Hillier L.W."/>
            <person name="Minx P."/>
            <person name="Boehm T."/>
            <person name="Wilson R.K."/>
            <person name="Brenner S."/>
            <person name="Warren W.C."/>
        </authorList>
    </citation>
    <scope>NUCLEOTIDE SEQUENCE</scope>
    <source>
        <tissue evidence="11">Brain</tissue>
    </source>
</reference>
<dbReference type="InterPro" id="IPR001564">
    <property type="entry name" value="Nucleoside_diP_kinase"/>
</dbReference>
<dbReference type="InterPro" id="IPR007858">
    <property type="entry name" value="Dpy-30_motif"/>
</dbReference>
<dbReference type="PANTHER" id="PTHR46161:SF1">
    <property type="entry name" value="NUCLEOSIDE DIPHOSPHATE KINASE HOMOLOG 5"/>
    <property type="match status" value="1"/>
</dbReference>
<gene>
    <name evidence="12" type="primary">LOC103183725</name>
</gene>
<sequence>MEKRRATWQICVERTLAVIKPDSMDKAEEILDVIVRSGFTVIQRRKLHLSPEQCSDFYAEHYGKMYFPSLTAFMSSGPIIAMVLARDQAISYWRELMGPKNSEKAKLTQPDSLRALYGTDDLRNAVHGSESFLLAEKEIQFMFPGTVVEPTPTDRAAHDYLSRYVNPTLLTGLTQLCKQKPADPPTWLSQWLIANNPNKPVVQEVPVSREGAKPRPGSSETC</sequence>
<dbReference type="OrthoDB" id="1729737at2759"/>
<dbReference type="Pfam" id="PF05186">
    <property type="entry name" value="Dpy-30"/>
    <property type="match status" value="1"/>
</dbReference>
<dbReference type="InterPro" id="IPR036850">
    <property type="entry name" value="NDK-like_dom_sf"/>
</dbReference>
<dbReference type="FunFam" id="3.30.70.141:FF:000010">
    <property type="entry name" value="Nucleoside diphosphate kinase 7"/>
    <property type="match status" value="1"/>
</dbReference>
<keyword evidence="5" id="KW-0966">Cell projection</keyword>
<evidence type="ECO:0000256" key="9">
    <source>
        <dbReference type="RuleBase" id="RU004011"/>
    </source>
</evidence>
<dbReference type="Gene3D" id="1.20.890.10">
    <property type="entry name" value="cAMP-dependent protein kinase regulatory subunit, dimerization-anchoring domain"/>
    <property type="match status" value="1"/>
</dbReference>
<dbReference type="AlphaFoldDB" id="V9L239"/>
<dbReference type="GO" id="GO:1902176">
    <property type="term" value="P:negative regulation of oxidative stress-induced intrinsic apoptotic signaling pathway"/>
    <property type="evidence" value="ECO:0007669"/>
    <property type="project" value="TreeGrafter"/>
</dbReference>
<name>V9L239_CALMI</name>
<evidence type="ECO:0000256" key="8">
    <source>
        <dbReference type="PROSITE-ProRule" id="PRU00706"/>
    </source>
</evidence>
<reference evidence="12" key="4">
    <citation type="submission" date="2025-05" db="UniProtKB">
        <authorList>
            <consortium name="Ensembl"/>
        </authorList>
    </citation>
    <scope>IDENTIFICATION</scope>
</reference>
<dbReference type="GO" id="GO:0016787">
    <property type="term" value="F:hydrolase activity"/>
    <property type="evidence" value="ECO:0007669"/>
    <property type="project" value="UniProtKB-KW"/>
</dbReference>
<dbReference type="SMART" id="SM00562">
    <property type="entry name" value="NDK"/>
    <property type="match status" value="1"/>
</dbReference>
<evidence type="ECO:0000256" key="2">
    <source>
        <dbReference type="ARBA" id="ARBA00008142"/>
    </source>
</evidence>
<dbReference type="Pfam" id="PF00334">
    <property type="entry name" value="NDK"/>
    <property type="match status" value="1"/>
</dbReference>
<evidence type="ECO:0000256" key="3">
    <source>
        <dbReference type="ARBA" id="ARBA00022473"/>
    </source>
</evidence>
<comment type="caution">
    <text evidence="8">Lacks conserved residue(s) required for the propagation of feature annotation.</text>
</comment>
<evidence type="ECO:0000256" key="1">
    <source>
        <dbReference type="ARBA" id="ARBA00004138"/>
    </source>
</evidence>
<organism evidence="11">
    <name type="scientific">Callorhinchus milii</name>
    <name type="common">Ghost shark</name>
    <dbReference type="NCBI Taxonomy" id="7868"/>
    <lineage>
        <taxon>Eukaryota</taxon>
        <taxon>Metazoa</taxon>
        <taxon>Chordata</taxon>
        <taxon>Craniata</taxon>
        <taxon>Vertebrata</taxon>
        <taxon>Chondrichthyes</taxon>
        <taxon>Holocephali</taxon>
        <taxon>Chimaeriformes</taxon>
        <taxon>Callorhinchidae</taxon>
        <taxon>Callorhinchus</taxon>
    </lineage>
</organism>